<dbReference type="Proteomes" id="UP000243488">
    <property type="component" value="Chromosome"/>
</dbReference>
<dbReference type="EMBL" id="CP020100">
    <property type="protein sequence ID" value="AQZ93900.1"/>
    <property type="molecule type" value="Genomic_DNA"/>
</dbReference>
<proteinExistence type="inferred from homology"/>
<comment type="similarity">
    <text evidence="1">Belongs to the UbiJ family.</text>
</comment>
<dbReference type="UniPathway" id="UPA00232"/>
<dbReference type="HAMAP" id="MF_02215">
    <property type="entry name" value="UbiJ"/>
    <property type="match status" value="1"/>
</dbReference>
<dbReference type="STRING" id="1931241.BVH74_03655"/>
<comment type="function">
    <text evidence="1">Required for ubiquinone (coenzyme Q) biosynthesis. Binds hydrophobic ubiquinone biosynthetic intermediates via its SCP2 domain and is essential for the stability of the Ubi complex. May constitute a docking platform where Ubi enzymes assemble and access their SCP2-bound polyprenyl substrates.</text>
</comment>
<dbReference type="AlphaFoldDB" id="A0A1V0B1Z2"/>
<accession>A0A1V0B1Z2</accession>
<dbReference type="PANTHER" id="PTHR38693:SF1">
    <property type="entry name" value="UBIQUINONE BIOSYNTHESIS ACCESSORY FACTOR UBIJ"/>
    <property type="match status" value="1"/>
</dbReference>
<name>A0A1V0B1Z2_9GAMM</name>
<keyword evidence="1" id="KW-0963">Cytoplasm</keyword>
<organism evidence="3 4">
    <name type="scientific">Halopseudomonas phragmitis</name>
    <dbReference type="NCBI Taxonomy" id="1931241"/>
    <lineage>
        <taxon>Bacteria</taxon>
        <taxon>Pseudomonadati</taxon>
        <taxon>Pseudomonadota</taxon>
        <taxon>Gammaproteobacteria</taxon>
        <taxon>Pseudomonadales</taxon>
        <taxon>Pseudomonadaceae</taxon>
        <taxon>Halopseudomonas</taxon>
    </lineage>
</organism>
<feature type="domain" description="SCP2" evidence="2">
    <location>
        <begin position="19"/>
        <end position="111"/>
    </location>
</feature>
<reference evidence="3 4" key="1">
    <citation type="submission" date="2017-03" db="EMBL/GenBank/DDBJ databases">
        <title>Complete genome sequence of the novel DNRA strain Pseudomonas sp. S-6-2 isolated from Chinese polluted river sediment. Journal of Biotechnology.</title>
        <authorList>
            <person name="Li J."/>
            <person name="Xiang F."/>
            <person name="Wang L."/>
            <person name="Xi L."/>
            <person name="Liu J."/>
        </authorList>
    </citation>
    <scope>NUCLEOTIDE SEQUENCE [LARGE SCALE GENOMIC DNA]</scope>
    <source>
        <strain evidence="3 4">S-6-2</strain>
    </source>
</reference>
<dbReference type="GO" id="GO:0005737">
    <property type="term" value="C:cytoplasm"/>
    <property type="evidence" value="ECO:0007669"/>
    <property type="project" value="UniProtKB-SubCell"/>
</dbReference>
<comment type="subcellular location">
    <subcellularLocation>
        <location evidence="1">Cytoplasm</location>
    </subcellularLocation>
</comment>
<gene>
    <name evidence="1" type="primary">ubiJ</name>
    <name evidence="3" type="ORF">BVH74_03655</name>
</gene>
<evidence type="ECO:0000256" key="1">
    <source>
        <dbReference type="HAMAP-Rule" id="MF_02215"/>
    </source>
</evidence>
<evidence type="ECO:0000313" key="4">
    <source>
        <dbReference type="Proteomes" id="UP000243488"/>
    </source>
</evidence>
<protein>
    <recommendedName>
        <fullName evidence="1">Ubiquinone biosynthesis accessory factor UbiJ</fullName>
    </recommendedName>
</protein>
<dbReference type="PANTHER" id="PTHR38693">
    <property type="entry name" value="UBIQUINONE BIOSYNTHESIS PROTEIN UBIJ"/>
    <property type="match status" value="1"/>
</dbReference>
<dbReference type="RefSeq" id="WP_080048755.1">
    <property type="nucleotide sequence ID" value="NZ_CP020100.1"/>
</dbReference>
<dbReference type="InterPro" id="IPR038989">
    <property type="entry name" value="UbiJ"/>
</dbReference>
<keyword evidence="1" id="KW-0831">Ubiquinone biosynthesis</keyword>
<dbReference type="InterPro" id="IPR003033">
    <property type="entry name" value="SCP2_sterol-bd_dom"/>
</dbReference>
<sequence>MLTQALLAGIERSLALAVARDPVTAQRLGRLAGKVLLIQARDPDWQLCLLPDADGIQLLASAELEPDCTLSAPSALLARLALSSQRQRLLQDPALTLTGDSQVLISLQNIIADLRLDGEAELARWVGPVVAPLIVKLLRHGRDWAGQTHDSLTRTLGEYLTEESRQLIGRDEADVASRKLYDLRLRLERLEARVNQLGPTDPETPDA</sequence>
<keyword evidence="4" id="KW-1185">Reference proteome</keyword>
<dbReference type="KEGG" id="ppha:BVH74_03655"/>
<evidence type="ECO:0000259" key="2">
    <source>
        <dbReference type="Pfam" id="PF02036"/>
    </source>
</evidence>
<dbReference type="InterPro" id="IPR036527">
    <property type="entry name" value="SCP2_sterol-bd_dom_sf"/>
</dbReference>
<dbReference type="Pfam" id="PF02036">
    <property type="entry name" value="SCP2"/>
    <property type="match status" value="1"/>
</dbReference>
<evidence type="ECO:0000313" key="3">
    <source>
        <dbReference type="EMBL" id="AQZ93900.1"/>
    </source>
</evidence>
<comment type="pathway">
    <text evidence="1">Cofactor biosynthesis; ubiquinone biosynthesis.</text>
</comment>
<dbReference type="SUPFAM" id="SSF55718">
    <property type="entry name" value="SCP-like"/>
    <property type="match status" value="1"/>
</dbReference>
<dbReference type="GO" id="GO:0006744">
    <property type="term" value="P:ubiquinone biosynthetic process"/>
    <property type="evidence" value="ECO:0007669"/>
    <property type="project" value="UniProtKB-UniRule"/>
</dbReference>